<dbReference type="AlphaFoldDB" id="A0AAV5WSB5"/>
<feature type="non-terminal residue" evidence="1">
    <location>
        <position position="1"/>
    </location>
</feature>
<keyword evidence="2" id="KW-1185">Reference proteome</keyword>
<dbReference type="Proteomes" id="UP001432322">
    <property type="component" value="Unassembled WGS sequence"/>
</dbReference>
<name>A0AAV5WSB5_9BILA</name>
<proteinExistence type="predicted"/>
<evidence type="ECO:0000313" key="1">
    <source>
        <dbReference type="EMBL" id="GMT34490.1"/>
    </source>
</evidence>
<organism evidence="1 2">
    <name type="scientific">Pristionchus fissidentatus</name>
    <dbReference type="NCBI Taxonomy" id="1538716"/>
    <lineage>
        <taxon>Eukaryota</taxon>
        <taxon>Metazoa</taxon>
        <taxon>Ecdysozoa</taxon>
        <taxon>Nematoda</taxon>
        <taxon>Chromadorea</taxon>
        <taxon>Rhabditida</taxon>
        <taxon>Rhabditina</taxon>
        <taxon>Diplogasteromorpha</taxon>
        <taxon>Diplogasteroidea</taxon>
        <taxon>Neodiplogasteridae</taxon>
        <taxon>Pristionchus</taxon>
    </lineage>
</organism>
<dbReference type="EMBL" id="BTSY01000006">
    <property type="protein sequence ID" value="GMT34490.1"/>
    <property type="molecule type" value="Genomic_DNA"/>
</dbReference>
<reference evidence="1" key="1">
    <citation type="submission" date="2023-10" db="EMBL/GenBank/DDBJ databases">
        <title>Genome assembly of Pristionchus species.</title>
        <authorList>
            <person name="Yoshida K."/>
            <person name="Sommer R.J."/>
        </authorList>
    </citation>
    <scope>NUCLEOTIDE SEQUENCE</scope>
    <source>
        <strain evidence="1">RS5133</strain>
    </source>
</reference>
<evidence type="ECO:0008006" key="3">
    <source>
        <dbReference type="Google" id="ProtNLM"/>
    </source>
</evidence>
<protein>
    <recommendedName>
        <fullName evidence="3">G protein-coupled receptor</fullName>
    </recommendedName>
</protein>
<comment type="caution">
    <text evidence="1">The sequence shown here is derived from an EMBL/GenBank/DDBJ whole genome shotgun (WGS) entry which is preliminary data.</text>
</comment>
<gene>
    <name evidence="1" type="ORF">PFISCL1PPCAC_25787</name>
</gene>
<sequence length="73" mass="8103">RTSAHSYDEIEGTFVALPNMAVRSYVLVIVINRIVCDRARVAHSSPFSPLPTSIDFISLISFSLLSATRFMQS</sequence>
<evidence type="ECO:0000313" key="2">
    <source>
        <dbReference type="Proteomes" id="UP001432322"/>
    </source>
</evidence>
<accession>A0AAV5WSB5</accession>